<dbReference type="Proteomes" id="UP001153714">
    <property type="component" value="Chromosome 8"/>
</dbReference>
<evidence type="ECO:0000256" key="7">
    <source>
        <dbReference type="SAM" id="SignalP"/>
    </source>
</evidence>
<dbReference type="InterPro" id="IPR015255">
    <property type="entry name" value="Vitellinogen_open_b-sht"/>
</dbReference>
<dbReference type="InterPro" id="IPR050733">
    <property type="entry name" value="Vitellogenin/Apolipophorin"/>
</dbReference>
<dbReference type="SUPFAM" id="SSF48431">
    <property type="entry name" value="Lipovitellin-phosvitin complex, superhelical domain"/>
    <property type="match status" value="1"/>
</dbReference>
<proteinExistence type="predicted"/>
<protein>
    <recommendedName>
        <fullName evidence="12">Vitellogenin</fullName>
    </recommendedName>
</protein>
<evidence type="ECO:0000259" key="9">
    <source>
        <dbReference type="PROSITE" id="PS51233"/>
    </source>
</evidence>
<dbReference type="SMART" id="SM00638">
    <property type="entry name" value="LPD_N"/>
    <property type="match status" value="1"/>
</dbReference>
<dbReference type="PROSITE" id="PS51211">
    <property type="entry name" value="VITELLOGENIN"/>
    <property type="match status" value="1"/>
</dbReference>
<feature type="signal peptide" evidence="7">
    <location>
        <begin position="1"/>
        <end position="16"/>
    </location>
</feature>
<feature type="domain" description="VWFD" evidence="9">
    <location>
        <begin position="1452"/>
        <end position="1643"/>
    </location>
</feature>
<evidence type="ECO:0000256" key="4">
    <source>
        <dbReference type="ARBA" id="ARBA00023180"/>
    </source>
</evidence>
<dbReference type="Pfam" id="PF00094">
    <property type="entry name" value="VWD"/>
    <property type="match status" value="1"/>
</dbReference>
<feature type="region of interest" description="Disordered" evidence="6">
    <location>
        <begin position="381"/>
        <end position="405"/>
    </location>
</feature>
<evidence type="ECO:0000256" key="1">
    <source>
        <dbReference type="ARBA" id="ARBA00022729"/>
    </source>
</evidence>
<evidence type="ECO:0000313" key="11">
    <source>
        <dbReference type="Proteomes" id="UP001153714"/>
    </source>
</evidence>
<dbReference type="SMART" id="SM01169">
    <property type="entry name" value="DUF1943"/>
    <property type="match status" value="1"/>
</dbReference>
<dbReference type="Gene3D" id="2.20.80.10">
    <property type="entry name" value="Lipovitellin-phosvitin complex, chain A, domain 4"/>
    <property type="match status" value="1"/>
</dbReference>
<gene>
    <name evidence="10" type="ORF">DIATSA_LOCUS13301</name>
</gene>
<dbReference type="Gene3D" id="1.25.10.20">
    <property type="entry name" value="Vitellinogen, superhelical"/>
    <property type="match status" value="1"/>
</dbReference>
<sequence length="1786" mass="203924">MKILLLAAFIAAVASGQLNQFVSDNQSHQPWQVGKLYRYEVDSFTLARLPEGASTGTAFKAHFVIRVPAPGLLLARLENPSHAQIHQELPSERQLPSDIKYQPLEKRELTFGINVEGGRVLALTIPTSLPLAHENLLKGLISALQLDLSNHRHVRSSYDGFEKESQQGAFKKMETDVTGDCETLYNVYPAVPEWRRELPKFANEEEPIMVSKTKNYGHCHHRVAYHFGVPEGAEWTGTAHGKDEEQFIRRATVTRMLVGKQGPIYKSETTSTVHVNPQLYGKDKAEVISYVKLYLDSYEQDSETEWPLPENKRIVNNLLYSVSQKKQIIISESSSSSESSESIENFSQTMNGMRMSSNNRVRRSAHTPKIISINKVIVKRSSDDSSSSSSSSSDSTSAYQNDEVPRDNEPAYAALYMMPQVRADKKQNPLNAQKLVQDMAQQLQNPNNMPKSDFLTKFNILVKVLASMSYEQLSLTSRTIEVTRLSNNQMKADMWMIYRDAVTQVGNMPAFQQIKSWIQNKKIQEEEAAEIVASLAQAIRYPTKDIMMQFFRLAVSNEVKEQPYLNTTALIACTRLINMGQVDNNTAHSFYPTHMYGRLTPQHDAFVVEEVIPYLSKVLKESIQYGDSGKALVYIHAIGNLGHHSILDVFAPYIQGEIRVTTYLRSQMVRNLRVLAHERHSHCRAALFNIVKNVAEPYEVRVAAIENIFMAHPSSAMMQAMAQMTHNDPSVQIRAILKSSILSAADLKHPLNMDLARTAQSAKWMVTKQEYGNHYSGKFLNDYNDKTHEFGYMTAFSYTGSEDSFWPKSFKYSVKNKAKENTVSASISDIQQLMHVFQHEIDRMVRKNPKSEAHHKYSAEKVAEMLNIKRDPKKPLEASVLIDIMGQERLFTYSENELEQIPAIIAKYMSTLAKGSEKHYTKVLNKAQVSIMFPMCTGMPFVYKYKEPTVVHTYGKVKVEVNPSKKEGEDVANIMKEIFFTFARNIDGSVGFIDTLVNQYPRVGVVSKIQVHLPLKLQVQAQYGQLKIILDSLRPDQDNTLMHYSVWPYSTCQKKDSLVTVAQDPNTKVISRSKKVVSTDSKVGQWIGYNFQIQGYSYSSDYKNIGHMLQSRDLFTNIVHLLHQRDVALTHFNLKHLVKQSQNKRVVFTVAYDIYYNPPLEATNQQPLVAMHTEDMTPNSKDRRQQMATRVCAGIKTAKAHVVDVSAIFEGEQKQQFIMTAAIGDSHIDSKIQYAFFAGRSDQTGKSSNQINAVGTVFKPTVSPLNFLEAIKKEMKMKFEFNVKYGQNSNGNVRVDGYMERSKKYTEELLNHPLGKKCAQQMETDNLYQHACHKMTVKAHSPDYLRASVVYKDVSPAFRNMTYKAFRIVDNLGFWYTDVNPMKTTPDGKLEIESHFWYPDNSMNLALSTRLGEVHYNNVPIPKVTDSWLAVYTPFNPQERVLNELTEDQYQPFCSVDANEIKTFSNRTYEYILSRNWHVVMQDDSTLHGGNDKVVVLARRPQDKKLELYISYKTRNGKDIELEVQPSSEEPNKKHILKVNTNAKELFDNDLVMYLDEANFDVVLKYYTLPDGVLIINILQNYLRLMYDGTRLVVLAKGHRNHINGICGRMSGDKRDDYLTPQGLVDRPEHFGASFALKEANSDPKTLELQAQAQKVAYPTKHEYTVILPRDNEWRSLETSLDSSNYHNLYRTRGWQKRGQCQVHQQIQYYEDHSHICITLTPLPACPSNCRIHMYKVQAAQVVCRPIFDKEFQMYKEQIRQGHNPKVLEVPEQQPKQFQVPTSCNA</sequence>
<name>A0A9N9RGB1_9NEOP</name>
<keyword evidence="3" id="KW-1015">Disulfide bond</keyword>
<dbReference type="PROSITE" id="PS51233">
    <property type="entry name" value="VWFD"/>
    <property type="match status" value="1"/>
</dbReference>
<dbReference type="InterPro" id="IPR015816">
    <property type="entry name" value="Vitellinogen_b-sht_N"/>
</dbReference>
<evidence type="ECO:0000313" key="10">
    <source>
        <dbReference type="EMBL" id="CAG9796078.1"/>
    </source>
</evidence>
<dbReference type="InterPro" id="IPR001747">
    <property type="entry name" value="Vitellogenin_N"/>
</dbReference>
<accession>A0A9N9RGB1</accession>
<dbReference type="EMBL" id="OU893339">
    <property type="protein sequence ID" value="CAG9796078.1"/>
    <property type="molecule type" value="Genomic_DNA"/>
</dbReference>
<dbReference type="InterPro" id="IPR015819">
    <property type="entry name" value="Lipid_transp_b-sht_shell"/>
</dbReference>
<reference evidence="10" key="2">
    <citation type="submission" date="2022-10" db="EMBL/GenBank/DDBJ databases">
        <authorList>
            <consortium name="ENA_rothamsted_submissions"/>
            <consortium name="culmorum"/>
            <person name="King R."/>
        </authorList>
    </citation>
    <scope>NUCLEOTIDE SEQUENCE</scope>
</reference>
<evidence type="ECO:0000256" key="2">
    <source>
        <dbReference type="ARBA" id="ARBA00022761"/>
    </source>
</evidence>
<dbReference type="OrthoDB" id="160294at2759"/>
<evidence type="ECO:0000256" key="6">
    <source>
        <dbReference type="SAM" id="MobiDB-lite"/>
    </source>
</evidence>
<dbReference type="Pfam" id="PF09172">
    <property type="entry name" value="Vit_open_b-sht"/>
    <property type="match status" value="1"/>
</dbReference>
<organism evidence="10 11">
    <name type="scientific">Diatraea saccharalis</name>
    <name type="common">sugarcane borer</name>
    <dbReference type="NCBI Taxonomy" id="40085"/>
    <lineage>
        <taxon>Eukaryota</taxon>
        <taxon>Metazoa</taxon>
        <taxon>Ecdysozoa</taxon>
        <taxon>Arthropoda</taxon>
        <taxon>Hexapoda</taxon>
        <taxon>Insecta</taxon>
        <taxon>Pterygota</taxon>
        <taxon>Neoptera</taxon>
        <taxon>Endopterygota</taxon>
        <taxon>Lepidoptera</taxon>
        <taxon>Glossata</taxon>
        <taxon>Ditrysia</taxon>
        <taxon>Pyraloidea</taxon>
        <taxon>Crambidae</taxon>
        <taxon>Crambinae</taxon>
        <taxon>Diatraea</taxon>
    </lineage>
</organism>
<feature type="chain" id="PRO_5040260288" description="Vitellogenin" evidence="7">
    <location>
        <begin position="17"/>
        <end position="1786"/>
    </location>
</feature>
<evidence type="ECO:0000256" key="5">
    <source>
        <dbReference type="PROSITE-ProRule" id="PRU00557"/>
    </source>
</evidence>
<keyword evidence="2" id="KW-0758">Storage protein</keyword>
<reference evidence="10" key="1">
    <citation type="submission" date="2021-12" db="EMBL/GenBank/DDBJ databases">
        <authorList>
            <person name="King R."/>
        </authorList>
    </citation>
    <scope>NUCLEOTIDE SEQUENCE</scope>
</reference>
<dbReference type="InterPro" id="IPR011030">
    <property type="entry name" value="Lipovitellin_superhlx_dom"/>
</dbReference>
<feature type="region of interest" description="Disordered" evidence="6">
    <location>
        <begin position="331"/>
        <end position="365"/>
    </location>
</feature>
<comment type="caution">
    <text evidence="5">Lacks conserved residue(s) required for the propagation of feature annotation.</text>
</comment>
<evidence type="ECO:0008006" key="12">
    <source>
        <dbReference type="Google" id="ProtNLM"/>
    </source>
</evidence>
<keyword evidence="1 7" id="KW-0732">Signal</keyword>
<dbReference type="Gene3D" id="2.30.230.10">
    <property type="entry name" value="Lipovitellin, beta-sheet shell regions, chain A"/>
    <property type="match status" value="1"/>
</dbReference>
<feature type="compositionally biased region" description="Low complexity" evidence="6">
    <location>
        <begin position="384"/>
        <end position="397"/>
    </location>
</feature>
<dbReference type="GO" id="GO:0045735">
    <property type="term" value="F:nutrient reservoir activity"/>
    <property type="evidence" value="ECO:0007669"/>
    <property type="project" value="UniProtKB-KW"/>
</dbReference>
<dbReference type="InterPro" id="IPR001846">
    <property type="entry name" value="VWF_type-D"/>
</dbReference>
<keyword evidence="11" id="KW-1185">Reference proteome</keyword>
<feature type="compositionally biased region" description="Low complexity" evidence="6">
    <location>
        <begin position="331"/>
        <end position="359"/>
    </location>
</feature>
<dbReference type="PANTHER" id="PTHR23345:SF15">
    <property type="entry name" value="VITELLOGENIN 1-RELATED"/>
    <property type="match status" value="1"/>
</dbReference>
<dbReference type="SUPFAM" id="SSF56968">
    <property type="entry name" value="Lipovitellin-phosvitin complex, beta-sheet shell regions"/>
    <property type="match status" value="2"/>
</dbReference>
<dbReference type="Pfam" id="PF01347">
    <property type="entry name" value="Vitellogenin_N"/>
    <property type="match status" value="1"/>
</dbReference>
<feature type="domain" description="Vitellogenin" evidence="8">
    <location>
        <begin position="31"/>
        <end position="810"/>
    </location>
</feature>
<evidence type="ECO:0000256" key="3">
    <source>
        <dbReference type="ARBA" id="ARBA00023157"/>
    </source>
</evidence>
<evidence type="ECO:0000259" key="8">
    <source>
        <dbReference type="PROSITE" id="PS51211"/>
    </source>
</evidence>
<keyword evidence="4" id="KW-0325">Glycoprotein</keyword>
<dbReference type="GO" id="GO:0005319">
    <property type="term" value="F:lipid transporter activity"/>
    <property type="evidence" value="ECO:0007669"/>
    <property type="project" value="InterPro"/>
</dbReference>
<dbReference type="PANTHER" id="PTHR23345">
    <property type="entry name" value="VITELLOGENIN-RELATED"/>
    <property type="match status" value="1"/>
</dbReference>
<dbReference type="SMART" id="SM00216">
    <property type="entry name" value="VWD"/>
    <property type="match status" value="1"/>
</dbReference>